<proteinExistence type="predicted"/>
<gene>
    <name evidence="1" type="ORF">SYMBAF_17215</name>
</gene>
<evidence type="ECO:0000313" key="1">
    <source>
        <dbReference type="EMBL" id="QLH64555.1"/>
    </source>
</evidence>
<geneLocation type="plasmid" evidence="1 2">
    <name>pSsAf2.3-2</name>
</geneLocation>
<dbReference type="Proteomes" id="UP000042738">
    <property type="component" value="Plasmid pSsAf2.3-2"/>
</dbReference>
<name>A0A068Z7Q8_9GAMM</name>
<organism evidence="1 2">
    <name type="scientific">Serratia symbiotica</name>
    <dbReference type="NCBI Taxonomy" id="138074"/>
    <lineage>
        <taxon>Bacteria</taxon>
        <taxon>Pseudomonadati</taxon>
        <taxon>Pseudomonadota</taxon>
        <taxon>Gammaproteobacteria</taxon>
        <taxon>Enterobacterales</taxon>
        <taxon>Yersiniaceae</taxon>
        <taxon>Serratia</taxon>
    </lineage>
</organism>
<dbReference type="STRING" id="138074.SYMBAF_190106"/>
<dbReference type="RefSeq" id="WP_040264780.1">
    <property type="nucleotide sequence ID" value="NZ_CP050857.1"/>
</dbReference>
<protein>
    <submittedName>
        <fullName evidence="1">Uncharacterized protein</fullName>
    </submittedName>
</protein>
<dbReference type="GeneID" id="93738215"/>
<dbReference type="AlphaFoldDB" id="A0A068Z7Q8"/>
<accession>A0A068Z7Q8</accession>
<evidence type="ECO:0000313" key="2">
    <source>
        <dbReference type="Proteomes" id="UP000042738"/>
    </source>
</evidence>
<reference evidence="1 2" key="1">
    <citation type="journal article" date="2014" name="Genome Announc.">
        <title>Whole-Genome Sequence of Serratia symbiotica Strain CWBI-2.3T, a Free-Living Symbiont of the Black Bean Aphid Aphis fabae.</title>
        <authorList>
            <person name="Foray V."/>
            <person name="Grigorescu A.S."/>
            <person name="Sabri A."/>
            <person name="Haubruge E."/>
            <person name="Lognay G."/>
            <person name="Francis F."/>
            <person name="Fauconnier M.L."/>
            <person name="Hance T."/>
            <person name="Thonart P."/>
        </authorList>
    </citation>
    <scope>NUCLEOTIDE SEQUENCE [LARGE SCALE GENOMIC DNA]</scope>
    <source>
        <strain evidence="1">CWBI-2.3</strain>
        <plasmid evidence="1 2">pSsAf2.3-2</plasmid>
    </source>
</reference>
<dbReference type="EMBL" id="CP050857">
    <property type="protein sequence ID" value="QLH64555.1"/>
    <property type="molecule type" value="Genomic_DNA"/>
</dbReference>
<keyword evidence="1" id="KW-0614">Plasmid</keyword>
<sequence>MQGKSWRDVNLNGKTYDLKHLHPFSFMADIKGATVNISVAFSNHCFTDKKGEGKTLMSGRYFCESRYQRSLELRKILVDHVVNGHIVPHFDRNSNEVYYYAAVYDYIVFFDLRPDASNPGGLIMFVTSAYELDQWGKETVPKGSRVRFDHIGQLRLNGQTFLLGKKQKGR</sequence>